<proteinExistence type="predicted"/>
<dbReference type="AlphaFoldDB" id="A0AA38PMC1"/>
<dbReference type="InterPro" id="IPR007234">
    <property type="entry name" value="Vps53_N"/>
</dbReference>
<gene>
    <name evidence="2" type="ORF">F5890DRAFT_1560779</name>
</gene>
<evidence type="ECO:0000313" key="2">
    <source>
        <dbReference type="EMBL" id="KAJ3978227.1"/>
    </source>
</evidence>
<feature type="domain" description="Vps53 N-terminal" evidence="1">
    <location>
        <begin position="2"/>
        <end position="162"/>
    </location>
</feature>
<dbReference type="Pfam" id="PF04100">
    <property type="entry name" value="Vps53_N"/>
    <property type="match status" value="1"/>
</dbReference>
<evidence type="ECO:0000313" key="3">
    <source>
        <dbReference type="Proteomes" id="UP001163850"/>
    </source>
</evidence>
<organism evidence="2 3">
    <name type="scientific">Lentinula detonsa</name>
    <dbReference type="NCBI Taxonomy" id="2804962"/>
    <lineage>
        <taxon>Eukaryota</taxon>
        <taxon>Fungi</taxon>
        <taxon>Dikarya</taxon>
        <taxon>Basidiomycota</taxon>
        <taxon>Agaricomycotina</taxon>
        <taxon>Agaricomycetes</taxon>
        <taxon>Agaricomycetidae</taxon>
        <taxon>Agaricales</taxon>
        <taxon>Marasmiineae</taxon>
        <taxon>Omphalotaceae</taxon>
        <taxon>Lentinula</taxon>
    </lineage>
</organism>
<accession>A0AA38PMC1</accession>
<sequence>MSRIREKATESEAVVRSITDDIQVLDLAKKNLASSMTTLKRLQMLIDALAQLGDLVPESKYHEISQTLAAVKQLASTFTSYMSVPRVLQAWKQIQELQTKLCSIIDKDFNTFSKGMKPAVIADACLVVDVLGEDFRSLLVDRYVGLVLKEYRRIFCTSDEAG</sequence>
<evidence type="ECO:0000259" key="1">
    <source>
        <dbReference type="Pfam" id="PF04100"/>
    </source>
</evidence>
<dbReference type="InterPro" id="IPR039766">
    <property type="entry name" value="Vps53"/>
</dbReference>
<name>A0AA38PMC1_9AGAR</name>
<dbReference type="Proteomes" id="UP001163850">
    <property type="component" value="Unassembled WGS sequence"/>
</dbReference>
<dbReference type="GO" id="GO:0005829">
    <property type="term" value="C:cytosol"/>
    <property type="evidence" value="ECO:0007669"/>
    <property type="project" value="GOC"/>
</dbReference>
<protein>
    <submittedName>
        <fullName evidence="2">Vps53-like protein</fullName>
    </submittedName>
</protein>
<dbReference type="EMBL" id="MU803626">
    <property type="protein sequence ID" value="KAJ3978227.1"/>
    <property type="molecule type" value="Genomic_DNA"/>
</dbReference>
<dbReference type="PANTHER" id="PTHR12820">
    <property type="entry name" value="VACUOLAR SORTING PROTEIN 53"/>
    <property type="match status" value="1"/>
</dbReference>
<comment type="caution">
    <text evidence="2">The sequence shown here is derived from an EMBL/GenBank/DDBJ whole genome shotgun (WGS) entry which is preliminary data.</text>
</comment>
<dbReference type="GO" id="GO:0042147">
    <property type="term" value="P:retrograde transport, endosome to Golgi"/>
    <property type="evidence" value="ECO:0007669"/>
    <property type="project" value="InterPro"/>
</dbReference>
<dbReference type="GO" id="GO:0000938">
    <property type="term" value="C:GARP complex"/>
    <property type="evidence" value="ECO:0007669"/>
    <property type="project" value="InterPro"/>
</dbReference>
<dbReference type="PANTHER" id="PTHR12820:SF0">
    <property type="entry name" value="VACUOLAR PROTEIN SORTING-ASSOCIATED PROTEIN 53 HOMOLOG"/>
    <property type="match status" value="1"/>
</dbReference>
<reference evidence="2" key="1">
    <citation type="submission" date="2022-08" db="EMBL/GenBank/DDBJ databases">
        <authorList>
            <consortium name="DOE Joint Genome Institute"/>
            <person name="Min B."/>
            <person name="Riley R."/>
            <person name="Sierra-Patev S."/>
            <person name="Naranjo-Ortiz M."/>
            <person name="Looney B."/>
            <person name="Konkel Z."/>
            <person name="Slot J.C."/>
            <person name="Sakamoto Y."/>
            <person name="Steenwyk J.L."/>
            <person name="Rokas A."/>
            <person name="Carro J."/>
            <person name="Camarero S."/>
            <person name="Ferreira P."/>
            <person name="Molpeceres G."/>
            <person name="Ruiz-Duenas F.J."/>
            <person name="Serrano A."/>
            <person name="Henrissat B."/>
            <person name="Drula E."/>
            <person name="Hughes K.W."/>
            <person name="Mata J.L."/>
            <person name="Ishikawa N.K."/>
            <person name="Vargas-Isla R."/>
            <person name="Ushijima S."/>
            <person name="Smith C.A."/>
            <person name="Ahrendt S."/>
            <person name="Andreopoulos W."/>
            <person name="He G."/>
            <person name="Labutti K."/>
            <person name="Lipzen A."/>
            <person name="Ng V."/>
            <person name="Sandor L."/>
            <person name="Barry K."/>
            <person name="Martinez A.T."/>
            <person name="Xiao Y."/>
            <person name="Gibbons J.G."/>
            <person name="Terashima K."/>
            <person name="Hibbett D.S."/>
            <person name="Grigoriev I.V."/>
        </authorList>
    </citation>
    <scope>NUCLEOTIDE SEQUENCE</scope>
    <source>
        <strain evidence="2">TFB7829</strain>
    </source>
</reference>